<keyword evidence="1" id="KW-1133">Transmembrane helix</keyword>
<organism evidence="2">
    <name type="scientific">uncultured Caudovirales phage</name>
    <dbReference type="NCBI Taxonomy" id="2100421"/>
    <lineage>
        <taxon>Viruses</taxon>
        <taxon>Duplodnaviria</taxon>
        <taxon>Heunggongvirae</taxon>
        <taxon>Uroviricota</taxon>
        <taxon>Caudoviricetes</taxon>
        <taxon>Peduoviridae</taxon>
        <taxon>Maltschvirus</taxon>
        <taxon>Maltschvirus maltsch</taxon>
    </lineage>
</organism>
<evidence type="ECO:0000313" key="2">
    <source>
        <dbReference type="EMBL" id="CAB4146445.1"/>
    </source>
</evidence>
<proteinExistence type="predicted"/>
<protein>
    <submittedName>
        <fullName evidence="2">Uncharacterized protein</fullName>
    </submittedName>
</protein>
<accession>A0A6J5MHE0</accession>
<name>A0A6J5MHE0_9CAUD</name>
<gene>
    <name evidence="2" type="ORF">UFOVP503_19</name>
    <name evidence="3" type="ORF">UFOVP763_13</name>
</gene>
<feature type="transmembrane region" description="Helical" evidence="1">
    <location>
        <begin position="28"/>
        <end position="47"/>
    </location>
</feature>
<dbReference type="EMBL" id="LR796471">
    <property type="protein sequence ID" value="CAB4146445.1"/>
    <property type="molecule type" value="Genomic_DNA"/>
</dbReference>
<evidence type="ECO:0000256" key="1">
    <source>
        <dbReference type="SAM" id="Phobius"/>
    </source>
</evidence>
<reference evidence="2" key="1">
    <citation type="submission" date="2020-04" db="EMBL/GenBank/DDBJ databases">
        <authorList>
            <person name="Chiriac C."/>
            <person name="Salcher M."/>
            <person name="Ghai R."/>
            <person name="Kavagutti S V."/>
        </authorList>
    </citation>
    <scope>NUCLEOTIDE SEQUENCE</scope>
</reference>
<keyword evidence="1" id="KW-0812">Transmembrane</keyword>
<dbReference type="EMBL" id="LR796707">
    <property type="protein sequence ID" value="CAB4160781.1"/>
    <property type="molecule type" value="Genomic_DNA"/>
</dbReference>
<evidence type="ECO:0000313" key="3">
    <source>
        <dbReference type="EMBL" id="CAB4160781.1"/>
    </source>
</evidence>
<sequence>MSRHRLTYIDLHPEPLERAKREPSTLQIVVGAVVALIALYITLVVAFSL</sequence>
<keyword evidence="1" id="KW-0472">Membrane</keyword>